<dbReference type="PRINTS" id="PR01006">
    <property type="entry name" value="FLGHOOKFLIE"/>
</dbReference>
<reference evidence="7" key="2">
    <citation type="submission" date="2024-06" db="EMBL/GenBank/DDBJ databases">
        <authorList>
            <person name="Petrova K.O."/>
            <person name="Toshchakov S.V."/>
            <person name="Boltjanskaja Y.V."/>
            <person name="Kevbrin V."/>
        </authorList>
    </citation>
    <scope>NUCLEOTIDE SEQUENCE</scope>
    <source>
        <strain evidence="7">Z-910T</strain>
    </source>
</reference>
<evidence type="ECO:0000256" key="5">
    <source>
        <dbReference type="NCBIfam" id="TIGR00205"/>
    </source>
</evidence>
<organism evidence="7">
    <name type="scientific">Proteinivorax tanatarense</name>
    <dbReference type="NCBI Taxonomy" id="1260629"/>
    <lineage>
        <taxon>Bacteria</taxon>
        <taxon>Bacillati</taxon>
        <taxon>Bacillota</taxon>
        <taxon>Clostridia</taxon>
        <taxon>Eubacteriales</taxon>
        <taxon>Proteinivoracaceae</taxon>
        <taxon>Proteinivorax</taxon>
    </lineage>
</organism>
<dbReference type="EMBL" id="CP158367">
    <property type="protein sequence ID" value="XBX76212.1"/>
    <property type="molecule type" value="Genomic_DNA"/>
</dbReference>
<dbReference type="PANTHER" id="PTHR34653">
    <property type="match status" value="1"/>
</dbReference>
<dbReference type="NCBIfam" id="TIGR00205">
    <property type="entry name" value="fliE"/>
    <property type="match status" value="1"/>
</dbReference>
<comment type="similarity">
    <text evidence="2 4">Belongs to the FliE family.</text>
</comment>
<dbReference type="RefSeq" id="WP_350344946.1">
    <property type="nucleotide sequence ID" value="NZ_CP158367.1"/>
</dbReference>
<evidence type="ECO:0000256" key="6">
    <source>
        <dbReference type="SAM" id="Coils"/>
    </source>
</evidence>
<evidence type="ECO:0000256" key="2">
    <source>
        <dbReference type="ARBA" id="ARBA00009272"/>
    </source>
</evidence>
<dbReference type="GO" id="GO:0005198">
    <property type="term" value="F:structural molecule activity"/>
    <property type="evidence" value="ECO:0007669"/>
    <property type="project" value="UniProtKB-UniRule"/>
</dbReference>
<keyword evidence="7" id="KW-0969">Cilium</keyword>
<keyword evidence="7" id="KW-0282">Flagellum</keyword>
<feature type="coiled-coil region" evidence="6">
    <location>
        <begin position="31"/>
        <end position="58"/>
    </location>
</feature>
<evidence type="ECO:0000313" key="7">
    <source>
        <dbReference type="EMBL" id="XBX76212.1"/>
    </source>
</evidence>
<evidence type="ECO:0000256" key="4">
    <source>
        <dbReference type="HAMAP-Rule" id="MF_00724"/>
    </source>
</evidence>
<keyword evidence="6" id="KW-0175">Coiled coil</keyword>
<keyword evidence="3 4" id="KW-0975">Bacterial flagellum</keyword>
<dbReference type="Pfam" id="PF02049">
    <property type="entry name" value="FliE"/>
    <property type="match status" value="1"/>
</dbReference>
<dbReference type="GO" id="GO:0071973">
    <property type="term" value="P:bacterial-type flagellum-dependent cell motility"/>
    <property type="evidence" value="ECO:0007669"/>
    <property type="project" value="InterPro"/>
</dbReference>
<dbReference type="InterPro" id="IPR001624">
    <property type="entry name" value="FliE"/>
</dbReference>
<evidence type="ECO:0000256" key="3">
    <source>
        <dbReference type="ARBA" id="ARBA00023143"/>
    </source>
</evidence>
<evidence type="ECO:0000256" key="1">
    <source>
        <dbReference type="ARBA" id="ARBA00004117"/>
    </source>
</evidence>
<keyword evidence="7" id="KW-0966">Cell projection</keyword>
<gene>
    <name evidence="4 7" type="primary">fliE</name>
    <name evidence="7" type="ORF">PRVXT_001393</name>
</gene>
<proteinExistence type="inferred from homology"/>
<dbReference type="AlphaFoldDB" id="A0AAU7VPW0"/>
<dbReference type="GO" id="GO:0009425">
    <property type="term" value="C:bacterial-type flagellum basal body"/>
    <property type="evidence" value="ECO:0007669"/>
    <property type="project" value="UniProtKB-SubCell"/>
</dbReference>
<dbReference type="GO" id="GO:0003774">
    <property type="term" value="F:cytoskeletal motor activity"/>
    <property type="evidence" value="ECO:0007669"/>
    <property type="project" value="InterPro"/>
</dbReference>
<comment type="subcellular location">
    <subcellularLocation>
        <location evidence="1 4">Bacterial flagellum basal body</location>
    </subcellularLocation>
</comment>
<reference evidence="7" key="1">
    <citation type="journal article" date="2013" name="Extremophiles">
        <title>Proteinivorax tanatarense gen. nov., sp. nov., an anaerobic, haloalkaliphilic, proteolytic bacterium isolated from a decaying algal bloom, and proposal of Proteinivoraceae fam. nov.</title>
        <authorList>
            <person name="Kevbrin V."/>
            <person name="Boltyanskaya Y."/>
            <person name="Zhilina T."/>
            <person name="Kolganova T."/>
            <person name="Lavrentjeva E."/>
            <person name="Kuznetsov B."/>
        </authorList>
    </citation>
    <scope>NUCLEOTIDE SEQUENCE</scope>
    <source>
        <strain evidence="7">Z-910T</strain>
    </source>
</reference>
<protein>
    <recommendedName>
        <fullName evidence="4 5">Flagellar hook-basal body complex protein FliE</fullName>
    </recommendedName>
</protein>
<name>A0AAU7VPW0_9FIRM</name>
<dbReference type="PANTHER" id="PTHR34653:SF1">
    <property type="entry name" value="FLAGELLAR HOOK-BASAL BODY COMPLEX PROTEIN FLIE"/>
    <property type="match status" value="1"/>
</dbReference>
<dbReference type="HAMAP" id="MF_00724">
    <property type="entry name" value="FliE"/>
    <property type="match status" value="1"/>
</dbReference>
<sequence length="96" mass="10575">MDVTRVDLASIQGQEANQKSGNVDSTFSTYLGDAIGKVNNLEKQADDLTNKFASGEDVDIHNVMIAAEKANIAMQLTVQIQNKLVEAYNELMRMQI</sequence>
<accession>A0AAU7VPW0</accession>